<dbReference type="EMBL" id="BLPG01000001">
    <property type="protein sequence ID" value="GFJ93181.1"/>
    <property type="molecule type" value="Genomic_DNA"/>
</dbReference>
<evidence type="ECO:0000313" key="1">
    <source>
        <dbReference type="EMBL" id="GFJ93181.1"/>
    </source>
</evidence>
<organism evidence="1 2">
    <name type="scientific">Phytohabitans rumicis</name>
    <dbReference type="NCBI Taxonomy" id="1076125"/>
    <lineage>
        <taxon>Bacteria</taxon>
        <taxon>Bacillati</taxon>
        <taxon>Actinomycetota</taxon>
        <taxon>Actinomycetes</taxon>
        <taxon>Micromonosporales</taxon>
        <taxon>Micromonosporaceae</taxon>
    </lineage>
</organism>
<protein>
    <submittedName>
        <fullName evidence="1">Uncharacterized protein</fullName>
    </submittedName>
</protein>
<proteinExistence type="predicted"/>
<dbReference type="RefSeq" id="WP_173079869.1">
    <property type="nucleotide sequence ID" value="NZ_BAABJB010000043.1"/>
</dbReference>
<sequence>MSIDATAFYTQQRAAFAAVHDVLGPSGAHVEFGTAGELAALMARLPAETTVFVAETVHIDMNLQLDQSPNRTAAAATVIPLGDENDLVHILDEGRPQQAVRLVPGVELGAYIVAEDAAGVPEVTVPFPPYERAVEALRDGDLRDVFAAQVELLNWMAATLTESPPSDDPTDDQNVSEWISDPELREHLGVEAERLRQAAARLAALGARAAAHRAAGD</sequence>
<dbReference type="Proteomes" id="UP000482960">
    <property type="component" value="Unassembled WGS sequence"/>
</dbReference>
<dbReference type="AlphaFoldDB" id="A0A6V8LEE3"/>
<accession>A0A6V8LEE3</accession>
<reference evidence="1 2" key="2">
    <citation type="submission" date="2020-03" db="EMBL/GenBank/DDBJ databases">
        <authorList>
            <person name="Ichikawa N."/>
            <person name="Kimura A."/>
            <person name="Kitahashi Y."/>
            <person name="Uohara A."/>
        </authorList>
    </citation>
    <scope>NUCLEOTIDE SEQUENCE [LARGE SCALE GENOMIC DNA]</scope>
    <source>
        <strain evidence="1 2">NBRC 108638</strain>
    </source>
</reference>
<comment type="caution">
    <text evidence="1">The sequence shown here is derived from an EMBL/GenBank/DDBJ whole genome shotgun (WGS) entry which is preliminary data.</text>
</comment>
<name>A0A6V8LEE3_9ACTN</name>
<keyword evidence="2" id="KW-1185">Reference proteome</keyword>
<reference evidence="1 2" key="1">
    <citation type="submission" date="2020-03" db="EMBL/GenBank/DDBJ databases">
        <title>Whole genome shotgun sequence of Phytohabitans rumicis NBRC 108638.</title>
        <authorList>
            <person name="Komaki H."/>
            <person name="Tamura T."/>
        </authorList>
    </citation>
    <scope>NUCLEOTIDE SEQUENCE [LARGE SCALE GENOMIC DNA]</scope>
    <source>
        <strain evidence="1 2">NBRC 108638</strain>
    </source>
</reference>
<gene>
    <name evidence="1" type="ORF">Prum_068230</name>
</gene>
<evidence type="ECO:0000313" key="2">
    <source>
        <dbReference type="Proteomes" id="UP000482960"/>
    </source>
</evidence>